<keyword evidence="3" id="KW-1003">Cell membrane</keyword>
<evidence type="ECO:0000256" key="6">
    <source>
        <dbReference type="ARBA" id="ARBA00023136"/>
    </source>
</evidence>
<evidence type="ECO:0000313" key="8">
    <source>
        <dbReference type="EMBL" id="SHJ22070.1"/>
    </source>
</evidence>
<dbReference type="OrthoDB" id="680764at2"/>
<evidence type="ECO:0000256" key="4">
    <source>
        <dbReference type="ARBA" id="ARBA00022692"/>
    </source>
</evidence>
<evidence type="ECO:0000256" key="2">
    <source>
        <dbReference type="ARBA" id="ARBA00006679"/>
    </source>
</evidence>
<dbReference type="GO" id="GO:0005886">
    <property type="term" value="C:plasma membrane"/>
    <property type="evidence" value="ECO:0007669"/>
    <property type="project" value="UniProtKB-SubCell"/>
</dbReference>
<dbReference type="InterPro" id="IPR032808">
    <property type="entry name" value="DoxX"/>
</dbReference>
<dbReference type="Proteomes" id="UP000184232">
    <property type="component" value="Unassembled WGS sequence"/>
</dbReference>
<evidence type="ECO:0000256" key="7">
    <source>
        <dbReference type="SAM" id="Phobius"/>
    </source>
</evidence>
<organism evidence="8 9">
    <name type="scientific">Flavobacterium haoranii</name>
    <dbReference type="NCBI Taxonomy" id="683124"/>
    <lineage>
        <taxon>Bacteria</taxon>
        <taxon>Pseudomonadati</taxon>
        <taxon>Bacteroidota</taxon>
        <taxon>Flavobacteriia</taxon>
        <taxon>Flavobacteriales</taxon>
        <taxon>Flavobacteriaceae</taxon>
        <taxon>Flavobacterium</taxon>
    </lineage>
</organism>
<name>A0A1M6HIQ5_9FLAO</name>
<feature type="transmembrane region" description="Helical" evidence="7">
    <location>
        <begin position="108"/>
        <end position="128"/>
    </location>
</feature>
<keyword evidence="6 7" id="KW-0472">Membrane</keyword>
<gene>
    <name evidence="8" type="ORF">SAMN05444337_1555</name>
</gene>
<evidence type="ECO:0000256" key="1">
    <source>
        <dbReference type="ARBA" id="ARBA00004651"/>
    </source>
</evidence>
<feature type="transmembrane region" description="Helical" evidence="7">
    <location>
        <begin position="85"/>
        <end position="102"/>
    </location>
</feature>
<feature type="transmembrane region" description="Helical" evidence="7">
    <location>
        <begin position="59"/>
        <end position="80"/>
    </location>
</feature>
<evidence type="ECO:0000256" key="3">
    <source>
        <dbReference type="ARBA" id="ARBA00022475"/>
    </source>
</evidence>
<dbReference type="STRING" id="683124.SAMN05444337_1555"/>
<comment type="similarity">
    <text evidence="2">Belongs to the DoxX family.</text>
</comment>
<evidence type="ECO:0000313" key="9">
    <source>
        <dbReference type="Proteomes" id="UP000184232"/>
    </source>
</evidence>
<accession>A0A1M6HIQ5</accession>
<evidence type="ECO:0000256" key="5">
    <source>
        <dbReference type="ARBA" id="ARBA00022989"/>
    </source>
</evidence>
<proteinExistence type="inferred from homology"/>
<protein>
    <submittedName>
        <fullName evidence="8">Uncharacterized membrane protein YphA, DoxX/SURF4 family</fullName>
    </submittedName>
</protein>
<dbReference type="AlphaFoldDB" id="A0A1M6HIQ5"/>
<dbReference type="Pfam" id="PF07681">
    <property type="entry name" value="DoxX"/>
    <property type="match status" value="1"/>
</dbReference>
<comment type="subcellular location">
    <subcellularLocation>
        <location evidence="1">Cell membrane</location>
        <topology evidence="1">Multi-pass membrane protein</topology>
    </subcellularLocation>
</comment>
<keyword evidence="9" id="KW-1185">Reference proteome</keyword>
<dbReference type="InterPro" id="IPR051907">
    <property type="entry name" value="DoxX-like_oxidoreductase"/>
</dbReference>
<dbReference type="RefSeq" id="WP_072783694.1">
    <property type="nucleotide sequence ID" value="NZ_CP045292.1"/>
</dbReference>
<feature type="transmembrane region" description="Helical" evidence="7">
    <location>
        <begin position="21"/>
        <end position="39"/>
    </location>
</feature>
<sequence>MATIKQLNKWANANTTLSLDILRIAFGVFLFIKGISFFTERKYLHQIFDSLGGFASEMLLIHYVAFAHMVGGVMIVIGLLTRWSVWAQLPIIICAFLINFIGDFNANNTFQSGIALILCVFFIFFGSGKHSADYYLKMEQ</sequence>
<keyword evidence="5 7" id="KW-1133">Transmembrane helix</keyword>
<dbReference type="PANTHER" id="PTHR33452">
    <property type="entry name" value="OXIDOREDUCTASE CATD-RELATED"/>
    <property type="match status" value="1"/>
</dbReference>
<dbReference type="PANTHER" id="PTHR33452:SF1">
    <property type="entry name" value="INNER MEMBRANE PROTEIN YPHA-RELATED"/>
    <property type="match status" value="1"/>
</dbReference>
<reference evidence="8 9" key="1">
    <citation type="submission" date="2016-11" db="EMBL/GenBank/DDBJ databases">
        <authorList>
            <person name="Jaros S."/>
            <person name="Januszkiewicz K."/>
            <person name="Wedrychowicz H."/>
        </authorList>
    </citation>
    <scope>NUCLEOTIDE SEQUENCE [LARGE SCALE GENOMIC DNA]</scope>
    <source>
        <strain evidence="8 9">DSM 22807</strain>
    </source>
</reference>
<keyword evidence="4 7" id="KW-0812">Transmembrane</keyword>
<dbReference type="EMBL" id="FQZH01000002">
    <property type="protein sequence ID" value="SHJ22070.1"/>
    <property type="molecule type" value="Genomic_DNA"/>
</dbReference>